<dbReference type="UniPathway" id="UPA00051">
    <property type="reaction ID" value="UER00462"/>
</dbReference>
<feature type="domain" description="ACT" evidence="28">
    <location>
        <begin position="399"/>
        <end position="477"/>
    </location>
</feature>
<dbReference type="NCBIfam" id="TIGR00657">
    <property type="entry name" value="asp_kinases"/>
    <property type="match status" value="1"/>
</dbReference>
<dbReference type="UniPathway" id="UPA00050">
    <property type="reaction ID" value="UER00063"/>
</dbReference>
<dbReference type="SUPFAM" id="SSF53633">
    <property type="entry name" value="Carbamate kinase-like"/>
    <property type="match status" value="1"/>
</dbReference>
<dbReference type="InterPro" id="IPR001342">
    <property type="entry name" value="HDH_cat"/>
</dbReference>
<dbReference type="Pfam" id="PF00742">
    <property type="entry name" value="Homoserine_dh"/>
    <property type="match status" value="1"/>
</dbReference>
<keyword evidence="22" id="KW-0486">Methionine biosynthesis</keyword>
<keyword evidence="21" id="KW-0457">Lysine biosynthesis</keyword>
<dbReference type="GO" id="GO:0004072">
    <property type="term" value="F:aspartate kinase activity"/>
    <property type="evidence" value="ECO:0007669"/>
    <property type="project" value="UniProtKB-EC"/>
</dbReference>
<dbReference type="KEGG" id="scn:Solca_4239"/>
<dbReference type="InterPro" id="IPR001048">
    <property type="entry name" value="Asp/Glu/Uridylate_kinase"/>
</dbReference>
<dbReference type="GO" id="GO:0005524">
    <property type="term" value="F:ATP binding"/>
    <property type="evidence" value="ECO:0007669"/>
    <property type="project" value="UniProtKB-KW"/>
</dbReference>
<dbReference type="InterPro" id="IPR036393">
    <property type="entry name" value="AceGlu_kinase-like_sf"/>
</dbReference>
<keyword evidence="15 29" id="KW-0418">Kinase</keyword>
<dbReference type="InterPro" id="IPR036291">
    <property type="entry name" value="NAD(P)-bd_dom_sf"/>
</dbReference>
<comment type="catalytic activity">
    <reaction evidence="25">
        <text>L-aspartate + ATP = 4-phospho-L-aspartate + ADP</text>
        <dbReference type="Rhea" id="RHEA:23776"/>
        <dbReference type="ChEBI" id="CHEBI:29991"/>
        <dbReference type="ChEBI" id="CHEBI:30616"/>
        <dbReference type="ChEBI" id="CHEBI:57535"/>
        <dbReference type="ChEBI" id="CHEBI:456216"/>
        <dbReference type="EC" id="2.7.2.4"/>
    </reaction>
    <physiologicalReaction direction="left-to-right" evidence="25">
        <dbReference type="Rhea" id="RHEA:23777"/>
    </physiologicalReaction>
</comment>
<dbReference type="InterPro" id="IPR042199">
    <property type="entry name" value="AsparK_Bifunc_asparK/hSer_DH"/>
</dbReference>
<dbReference type="Gene3D" id="3.40.1160.10">
    <property type="entry name" value="Acetylglutamate kinase-like"/>
    <property type="match status" value="1"/>
</dbReference>
<dbReference type="HOGENOM" id="CLU_009116_7_1_10"/>
<proteinExistence type="inferred from homology"/>
<evidence type="ECO:0000256" key="12">
    <source>
        <dbReference type="ARBA" id="ARBA00022697"/>
    </source>
</evidence>
<dbReference type="GO" id="GO:0009086">
    <property type="term" value="P:methionine biosynthetic process"/>
    <property type="evidence" value="ECO:0007669"/>
    <property type="project" value="UniProtKB-KW"/>
</dbReference>
<dbReference type="STRING" id="929556.Solca_4239"/>
<keyword evidence="19" id="KW-0520">NAD</keyword>
<dbReference type="Gene3D" id="1.20.120.1320">
    <property type="entry name" value="Aspartokinase, catalytic domain"/>
    <property type="match status" value="1"/>
</dbReference>
<keyword evidence="18" id="KW-0560">Oxidoreductase</keyword>
<keyword evidence="23" id="KW-0511">Multifunctional enzyme</keyword>
<dbReference type="GO" id="GO:0009088">
    <property type="term" value="P:threonine biosynthetic process"/>
    <property type="evidence" value="ECO:0007669"/>
    <property type="project" value="UniProtKB-UniPathway"/>
</dbReference>
<evidence type="ECO:0000256" key="7">
    <source>
        <dbReference type="ARBA" id="ARBA00007952"/>
    </source>
</evidence>
<keyword evidence="12" id="KW-0791">Threonine biosynthesis</keyword>
<comment type="pathway">
    <text evidence="2">Amino-acid biosynthesis; L-lysine biosynthesis via DAP pathway; (S)-tetrahydrodipicolinate from L-aspartate: step 1/4.</text>
</comment>
<evidence type="ECO:0000256" key="18">
    <source>
        <dbReference type="ARBA" id="ARBA00023002"/>
    </source>
</evidence>
<evidence type="ECO:0000256" key="15">
    <source>
        <dbReference type="ARBA" id="ARBA00022777"/>
    </source>
</evidence>
<comment type="function">
    <text evidence="24">Bifunctional aspartate kinase and homoserine dehydrogenase that catalyzes the first and the third steps toward the synthesis of lysine, methionine and threonine from aspartate.</text>
</comment>
<evidence type="ECO:0000256" key="1">
    <source>
        <dbReference type="ARBA" id="ARBA00001920"/>
    </source>
</evidence>
<dbReference type="SUPFAM" id="SSF55347">
    <property type="entry name" value="Glyceraldehyde-3-phosphate dehydrogenase-like, C-terminal domain"/>
    <property type="match status" value="1"/>
</dbReference>
<dbReference type="AlphaFoldDB" id="H8KLS5"/>
<comment type="subunit">
    <text evidence="9">Homotetramer.</text>
</comment>
<dbReference type="UniPathway" id="UPA00034">
    <property type="reaction ID" value="UER00015"/>
</dbReference>
<evidence type="ECO:0000313" key="29">
    <source>
        <dbReference type="EMBL" id="AFD09229.1"/>
    </source>
</evidence>
<comment type="similarity">
    <text evidence="7">In the C-terminal section; belongs to the homoserine dehydrogenase family.</text>
</comment>
<keyword evidence="17" id="KW-0521">NADP</keyword>
<dbReference type="FunFam" id="3.30.360.10:FF:000006">
    <property type="entry name" value="Bifunctional aspartokinase/homoserine dehydrogenase"/>
    <property type="match status" value="1"/>
</dbReference>
<dbReference type="GO" id="GO:0050661">
    <property type="term" value="F:NADP binding"/>
    <property type="evidence" value="ECO:0007669"/>
    <property type="project" value="InterPro"/>
</dbReference>
<dbReference type="PANTHER" id="PTHR43070">
    <property type="match status" value="1"/>
</dbReference>
<keyword evidence="11" id="KW-0808">Transferase</keyword>
<dbReference type="CDD" id="cd04922">
    <property type="entry name" value="ACT_AKi-HSDH-ThrA_2"/>
    <property type="match status" value="1"/>
</dbReference>
<dbReference type="Gene3D" id="3.30.2130.10">
    <property type="entry name" value="VC0802-like"/>
    <property type="match status" value="1"/>
</dbReference>
<dbReference type="InterPro" id="IPR019811">
    <property type="entry name" value="HDH_CS"/>
</dbReference>
<comment type="pathway">
    <text evidence="5">Amino-acid biosynthesis; L-methionine biosynthesis via de novo pathway; L-homoserine from L-aspartate: step 3/3.</text>
</comment>
<dbReference type="PROSITE" id="PS01042">
    <property type="entry name" value="HOMOSER_DHGENASE"/>
    <property type="match status" value="1"/>
</dbReference>
<evidence type="ECO:0000256" key="22">
    <source>
        <dbReference type="ARBA" id="ARBA00023167"/>
    </source>
</evidence>
<accession>H8KLS5</accession>
<dbReference type="OrthoDB" id="9799110at2"/>
<dbReference type="FunFam" id="3.30.2130.10:FF:000001">
    <property type="entry name" value="Bifunctional aspartokinase/homoserine dehydrogenase"/>
    <property type="match status" value="1"/>
</dbReference>
<evidence type="ECO:0000256" key="9">
    <source>
        <dbReference type="ARBA" id="ARBA00011881"/>
    </source>
</evidence>
<dbReference type="Gene3D" id="3.30.360.10">
    <property type="entry name" value="Dihydrodipicolinate Reductase, domain 2"/>
    <property type="match status" value="1"/>
</dbReference>
<comment type="catalytic activity">
    <reaction evidence="26">
        <text>L-homoserine + NADP(+) = L-aspartate 4-semialdehyde + NADPH + H(+)</text>
        <dbReference type="Rhea" id="RHEA:15761"/>
        <dbReference type="ChEBI" id="CHEBI:15378"/>
        <dbReference type="ChEBI" id="CHEBI:57476"/>
        <dbReference type="ChEBI" id="CHEBI:57783"/>
        <dbReference type="ChEBI" id="CHEBI:58349"/>
        <dbReference type="ChEBI" id="CHEBI:537519"/>
        <dbReference type="EC" id="1.1.1.3"/>
    </reaction>
    <physiologicalReaction direction="right-to-left" evidence="26">
        <dbReference type="Rhea" id="RHEA:15763"/>
    </physiologicalReaction>
</comment>
<evidence type="ECO:0000256" key="11">
    <source>
        <dbReference type="ARBA" id="ARBA00022679"/>
    </source>
</evidence>
<dbReference type="SUPFAM" id="SSF51735">
    <property type="entry name" value="NAD(P)-binding Rossmann-fold domains"/>
    <property type="match status" value="1"/>
</dbReference>
<dbReference type="Pfam" id="PF03447">
    <property type="entry name" value="NAD_binding_3"/>
    <property type="match status" value="1"/>
</dbReference>
<evidence type="ECO:0000256" key="26">
    <source>
        <dbReference type="ARBA" id="ARBA00048841"/>
    </source>
</evidence>
<evidence type="ECO:0000256" key="3">
    <source>
        <dbReference type="ARBA" id="ARBA00004986"/>
    </source>
</evidence>
<dbReference type="Pfam" id="PF00696">
    <property type="entry name" value="AA_kinase"/>
    <property type="match status" value="1"/>
</dbReference>
<reference evidence="29" key="1">
    <citation type="submission" date="2012-02" db="EMBL/GenBank/DDBJ databases">
        <title>The complete genome of Solitalea canadensis DSM 3403.</title>
        <authorList>
            <consortium name="US DOE Joint Genome Institute (JGI-PGF)"/>
            <person name="Lucas S."/>
            <person name="Copeland A."/>
            <person name="Lapidus A."/>
            <person name="Glavina del Rio T."/>
            <person name="Dalin E."/>
            <person name="Tice H."/>
            <person name="Bruce D."/>
            <person name="Goodwin L."/>
            <person name="Pitluck S."/>
            <person name="Peters L."/>
            <person name="Ovchinnikova G."/>
            <person name="Lu M."/>
            <person name="Kyrpides N."/>
            <person name="Mavromatis K."/>
            <person name="Ivanova N."/>
            <person name="Brettin T."/>
            <person name="Detter J.C."/>
            <person name="Han C."/>
            <person name="Larimer F."/>
            <person name="Land M."/>
            <person name="Hauser L."/>
            <person name="Markowitz V."/>
            <person name="Cheng J.-F."/>
            <person name="Hugenholtz P."/>
            <person name="Woyke T."/>
            <person name="Wu D."/>
            <person name="Spring S."/>
            <person name="Schroeder M."/>
            <person name="Kopitz M."/>
            <person name="Brambilla E."/>
            <person name="Klenk H.-P."/>
            <person name="Eisen J.A."/>
        </authorList>
    </citation>
    <scope>NUCLEOTIDE SEQUENCE</scope>
    <source>
        <strain evidence="29">DSM 3403</strain>
    </source>
</reference>
<dbReference type="Pfam" id="PF22468">
    <property type="entry name" value="ACT_9"/>
    <property type="match status" value="2"/>
</dbReference>
<protein>
    <submittedName>
        <fullName evidence="29">Aspartate kinase</fullName>
    </submittedName>
</protein>
<dbReference type="InterPro" id="IPR002912">
    <property type="entry name" value="ACT_dom"/>
</dbReference>
<evidence type="ECO:0000256" key="4">
    <source>
        <dbReference type="ARBA" id="ARBA00005056"/>
    </source>
</evidence>
<dbReference type="GO" id="GO:0009090">
    <property type="term" value="P:homoserine biosynthetic process"/>
    <property type="evidence" value="ECO:0007669"/>
    <property type="project" value="UniProtKB-ARBA"/>
</dbReference>
<dbReference type="PROSITE" id="PS00324">
    <property type="entry name" value="ASPARTOKINASE"/>
    <property type="match status" value="1"/>
</dbReference>
<comment type="pathway">
    <text evidence="4">Amino-acid biosynthesis; L-threonine biosynthesis; L-threonine from L-aspartate: step 3/5.</text>
</comment>
<dbReference type="GO" id="GO:0004412">
    <property type="term" value="F:homoserine dehydrogenase activity"/>
    <property type="evidence" value="ECO:0007669"/>
    <property type="project" value="UniProtKB-EC"/>
</dbReference>
<dbReference type="CDD" id="cd04921">
    <property type="entry name" value="ACT_AKi-HSDH-ThrA-like_1"/>
    <property type="match status" value="1"/>
</dbReference>
<evidence type="ECO:0000256" key="19">
    <source>
        <dbReference type="ARBA" id="ARBA00023027"/>
    </source>
</evidence>
<dbReference type="NCBIfam" id="NF006959">
    <property type="entry name" value="PRK09436.1"/>
    <property type="match status" value="1"/>
</dbReference>
<dbReference type="RefSeq" id="WP_014682451.1">
    <property type="nucleotide sequence ID" value="NC_017770.1"/>
</dbReference>
<evidence type="ECO:0000259" key="28">
    <source>
        <dbReference type="PROSITE" id="PS51671"/>
    </source>
</evidence>
<dbReference type="InterPro" id="IPR054352">
    <property type="entry name" value="ACT_Aspartokinase"/>
</dbReference>
<comment type="catalytic activity">
    <reaction evidence="27">
        <text>L-homoserine + NAD(+) = L-aspartate 4-semialdehyde + NADH + H(+)</text>
        <dbReference type="Rhea" id="RHEA:15757"/>
        <dbReference type="ChEBI" id="CHEBI:15378"/>
        <dbReference type="ChEBI" id="CHEBI:57476"/>
        <dbReference type="ChEBI" id="CHEBI:57540"/>
        <dbReference type="ChEBI" id="CHEBI:57945"/>
        <dbReference type="ChEBI" id="CHEBI:537519"/>
        <dbReference type="EC" id="1.1.1.3"/>
    </reaction>
    <physiologicalReaction direction="right-to-left" evidence="27">
        <dbReference type="Rhea" id="RHEA:15759"/>
    </physiologicalReaction>
</comment>
<evidence type="ECO:0000256" key="13">
    <source>
        <dbReference type="ARBA" id="ARBA00022723"/>
    </source>
</evidence>
<sequence length="812" mass="88253">MRVLKFGGSSVASAENIEKVYAIVKDKSEEGKLAVVVSALGGVTDKLIAAGKAAAEGNESYKDILAELEERHLAEVRKLIPIANQSAVLSQVKKLLNNLESTCEGVFLIGELSKKTLDRIMSNGELLSSYIISERMKVDGLNVSLKDSRELIKSDSSFGKAVVDFETSNLRIWQYFNQATNVTILPGFVASNDIGETTTLGRGGSDYTAAIIAGALNAETLEIWTDVSGMMTADPRVVSQAYPIQKISYGEAFELSHFGAKVIYPPTIQPVLEKKIPVWVKNTFAPNDIGTLIQENGNGSDVMVKGISSINKIALLSLEGSGMVGVPGFSKRLFEALAQESVNVILITQSSSEHSICVAINEADVIKAKTAIDSEFAYEISVKKVDPLSIERELSIVALIGDKMKNHAGVSGKMFSALGRNGVNIRAIAQGSSEKNISTVINEKDVKKALNVLHEEFFETPTKQLNLFIAGVGNVGGKLLEQLQKQQQFLNEELGLNVRVVGLANSKKMAFNEEGFDLSNWKAELDKGEAMQLAAFAKHAKAKNMRNSVFVDNSASEEVAKIYSEFLRGNISVVTCNKIAAASEYENYRKLKLEARAHNVSFLFETNVGAGLPIIGTLNDMVRSGDRVRKIEAVLSGSLNFIFNNFKTGVSFEEIVRQAQTEGYTEPDPRIDLTGTDVKRKILILIRESGVAMEMNDIASEPFMPADCLDGTVDNFFLKLKEHKLVFDDIYKEAAAKGEKLKFVATYDNGKASVGLKSVAPDHPLYKLDGKDNIVLFTTDRYPDQPLIVKGAGAGAEVTASGIFADIIKTVL</sequence>
<evidence type="ECO:0000256" key="2">
    <source>
        <dbReference type="ARBA" id="ARBA00004766"/>
    </source>
</evidence>
<keyword evidence="30" id="KW-1185">Reference proteome</keyword>
<dbReference type="SUPFAM" id="SSF55021">
    <property type="entry name" value="ACT-like"/>
    <property type="match status" value="2"/>
</dbReference>
<evidence type="ECO:0000256" key="24">
    <source>
        <dbReference type="ARBA" id="ARBA00044938"/>
    </source>
</evidence>
<evidence type="ECO:0000256" key="21">
    <source>
        <dbReference type="ARBA" id="ARBA00023154"/>
    </source>
</evidence>
<dbReference type="GO" id="GO:0046872">
    <property type="term" value="F:metal ion binding"/>
    <property type="evidence" value="ECO:0007669"/>
    <property type="project" value="UniProtKB-KW"/>
</dbReference>
<comment type="pathway">
    <text evidence="3">Amino-acid biosynthesis; L-methionine biosynthesis via de novo pathway; L-homoserine from L-aspartate: step 1/3.</text>
</comment>
<evidence type="ECO:0000256" key="20">
    <source>
        <dbReference type="ARBA" id="ARBA00023053"/>
    </source>
</evidence>
<gene>
    <name evidence="29" type="ordered locus">Solca_4239</name>
</gene>
<evidence type="ECO:0000256" key="17">
    <source>
        <dbReference type="ARBA" id="ARBA00022857"/>
    </source>
</evidence>
<dbReference type="InterPro" id="IPR049638">
    <property type="entry name" value="AK-HD"/>
</dbReference>
<dbReference type="GO" id="GO:0009089">
    <property type="term" value="P:lysine biosynthetic process via diaminopimelate"/>
    <property type="evidence" value="ECO:0007669"/>
    <property type="project" value="UniProtKB-UniPathway"/>
</dbReference>
<organism evidence="29 30">
    <name type="scientific">Solitalea canadensis (strain ATCC 29591 / DSM 3403 / JCM 21819 / LMG 8368 / NBRC 15130 / NCIMB 12057 / USAM 9D)</name>
    <name type="common">Flexibacter canadensis</name>
    <dbReference type="NCBI Taxonomy" id="929556"/>
    <lineage>
        <taxon>Bacteria</taxon>
        <taxon>Pseudomonadati</taxon>
        <taxon>Bacteroidota</taxon>
        <taxon>Sphingobacteriia</taxon>
        <taxon>Sphingobacteriales</taxon>
        <taxon>Sphingobacteriaceae</taxon>
        <taxon>Solitalea</taxon>
    </lineage>
</organism>
<keyword evidence="14" id="KW-0547">Nucleotide-binding</keyword>
<evidence type="ECO:0000256" key="23">
    <source>
        <dbReference type="ARBA" id="ARBA00023268"/>
    </source>
</evidence>
<keyword evidence="13" id="KW-0479">Metal-binding</keyword>
<comment type="pathway">
    <text evidence="6">Amino-acid biosynthesis; L-threonine biosynthesis; L-threonine from L-aspartate: step 1/5.</text>
</comment>
<comment type="cofactor">
    <cofactor evidence="1">
        <name>a metal cation</name>
        <dbReference type="ChEBI" id="CHEBI:25213"/>
    </cofactor>
</comment>
<dbReference type="CDD" id="cd04243">
    <property type="entry name" value="AAK_AK-HSDH-like"/>
    <property type="match status" value="1"/>
</dbReference>
<dbReference type="Proteomes" id="UP000007590">
    <property type="component" value="Chromosome"/>
</dbReference>
<dbReference type="Gene3D" id="3.40.50.720">
    <property type="entry name" value="NAD(P)-binding Rossmann-like Domain"/>
    <property type="match status" value="1"/>
</dbReference>
<dbReference type="PIRSF" id="PIRSF000727">
    <property type="entry name" value="ThrA"/>
    <property type="match status" value="1"/>
</dbReference>
<evidence type="ECO:0000256" key="14">
    <source>
        <dbReference type="ARBA" id="ARBA00022741"/>
    </source>
</evidence>
<evidence type="ECO:0000256" key="25">
    <source>
        <dbReference type="ARBA" id="ARBA00048561"/>
    </source>
</evidence>
<evidence type="ECO:0000256" key="6">
    <source>
        <dbReference type="ARBA" id="ARBA00005139"/>
    </source>
</evidence>
<dbReference type="eggNOG" id="COG0460">
    <property type="taxonomic scope" value="Bacteria"/>
</dbReference>
<dbReference type="eggNOG" id="COG0527">
    <property type="taxonomic scope" value="Bacteria"/>
</dbReference>
<evidence type="ECO:0000313" key="30">
    <source>
        <dbReference type="Proteomes" id="UP000007590"/>
    </source>
</evidence>
<evidence type="ECO:0000256" key="10">
    <source>
        <dbReference type="ARBA" id="ARBA00022605"/>
    </source>
</evidence>
<dbReference type="InterPro" id="IPR011147">
    <property type="entry name" value="Bifunc_Aspkin/hSer_DH"/>
</dbReference>
<evidence type="ECO:0000256" key="5">
    <source>
        <dbReference type="ARBA" id="ARBA00005062"/>
    </source>
</evidence>
<comment type="similarity">
    <text evidence="8">In the N-terminal section; belongs to the aspartokinase family.</text>
</comment>
<dbReference type="InterPro" id="IPR005106">
    <property type="entry name" value="Asp/hSer_DH_NAD-bd"/>
</dbReference>
<evidence type="ECO:0000256" key="27">
    <source>
        <dbReference type="ARBA" id="ARBA00049031"/>
    </source>
</evidence>
<keyword evidence="10" id="KW-0028">Amino-acid biosynthesis</keyword>
<dbReference type="InterPro" id="IPR001341">
    <property type="entry name" value="Asp_kinase"/>
</dbReference>
<evidence type="ECO:0000256" key="16">
    <source>
        <dbReference type="ARBA" id="ARBA00022840"/>
    </source>
</evidence>
<dbReference type="PROSITE" id="PS51671">
    <property type="entry name" value="ACT"/>
    <property type="match status" value="1"/>
</dbReference>
<keyword evidence="20" id="KW-0915">Sodium</keyword>
<name>H8KLS5_SOLCM</name>
<dbReference type="InterPro" id="IPR018042">
    <property type="entry name" value="Aspartate_kinase_CS"/>
</dbReference>
<dbReference type="InterPro" id="IPR045865">
    <property type="entry name" value="ACT-like_dom_sf"/>
</dbReference>
<keyword evidence="16" id="KW-0067">ATP-binding</keyword>
<dbReference type="EMBL" id="CP003349">
    <property type="protein sequence ID" value="AFD09229.1"/>
    <property type="molecule type" value="Genomic_DNA"/>
</dbReference>
<dbReference type="PANTHER" id="PTHR43070:SF3">
    <property type="entry name" value="HOMOSERINE DEHYDROGENASE"/>
    <property type="match status" value="1"/>
</dbReference>
<evidence type="ECO:0000256" key="8">
    <source>
        <dbReference type="ARBA" id="ARBA00010046"/>
    </source>
</evidence>